<dbReference type="EMBL" id="JAPDIA010000003">
    <property type="protein sequence ID" value="MDG0809377.1"/>
    <property type="molecule type" value="Genomic_DNA"/>
</dbReference>
<keyword evidence="1" id="KW-0812">Transmembrane</keyword>
<feature type="transmembrane region" description="Helical" evidence="1">
    <location>
        <begin position="166"/>
        <end position="187"/>
    </location>
</feature>
<evidence type="ECO:0000256" key="1">
    <source>
        <dbReference type="SAM" id="Phobius"/>
    </source>
</evidence>
<keyword evidence="1" id="KW-1133">Transmembrane helix</keyword>
<dbReference type="RefSeq" id="WP_277530641.1">
    <property type="nucleotide sequence ID" value="NZ_JAPDIA010000003.1"/>
</dbReference>
<feature type="transmembrane region" description="Helical" evidence="1">
    <location>
        <begin position="208"/>
        <end position="229"/>
    </location>
</feature>
<feature type="transmembrane region" description="Helical" evidence="1">
    <location>
        <begin position="235"/>
        <end position="260"/>
    </location>
</feature>
<feature type="transmembrane region" description="Helical" evidence="1">
    <location>
        <begin position="80"/>
        <end position="106"/>
    </location>
</feature>
<keyword evidence="3" id="KW-1185">Reference proteome</keyword>
<feature type="transmembrane region" description="Helical" evidence="1">
    <location>
        <begin position="127"/>
        <end position="146"/>
    </location>
</feature>
<feature type="transmembrane region" description="Helical" evidence="1">
    <location>
        <begin position="17"/>
        <end position="37"/>
    </location>
</feature>
<organism evidence="2 3">
    <name type="scientific">Cohnella rhizosphaerae</name>
    <dbReference type="NCBI Taxonomy" id="1457232"/>
    <lineage>
        <taxon>Bacteria</taxon>
        <taxon>Bacillati</taxon>
        <taxon>Bacillota</taxon>
        <taxon>Bacilli</taxon>
        <taxon>Bacillales</taxon>
        <taxon>Paenibacillaceae</taxon>
        <taxon>Cohnella</taxon>
    </lineage>
</organism>
<comment type="caution">
    <text evidence="2">The sequence shown here is derived from an EMBL/GenBank/DDBJ whole genome shotgun (WGS) entry which is preliminary data.</text>
</comment>
<proteinExistence type="predicted"/>
<accession>A0A9X4KWP4</accession>
<sequence>MNDAIRQGWETTKRHKYVLVALFLYRLLWGFFLYRFIDAIVAPILTRYPDEHPIGEAAKQLFAIEAQFRLLKTDLADRTLLMLGAMLLLRMLITPIVNAGLYYSFAHAQDQGGTQVLQGIRRSWKKVSLFYGAEKLIALAPAIWLIPFGRSAYLEMPNAASWIGQMLPYAAGWAIWMLAVHLPFLFMQFSAAAGDRPWQGAIRAIRRLLPLLGVTILLPLLSLLGSAAVSGATLIWTGLLAIALNQAFHFVRSTIALWTAACQHRLWQREEA</sequence>
<dbReference type="AlphaFoldDB" id="A0A9X4KWP4"/>
<dbReference type="Proteomes" id="UP001153404">
    <property type="component" value="Unassembled WGS sequence"/>
</dbReference>
<keyword evidence="1" id="KW-0472">Membrane</keyword>
<gene>
    <name evidence="2" type="ORF">OMP40_08280</name>
</gene>
<name>A0A9X4KWP4_9BACL</name>
<evidence type="ECO:0000313" key="2">
    <source>
        <dbReference type="EMBL" id="MDG0809377.1"/>
    </source>
</evidence>
<reference evidence="2" key="1">
    <citation type="submission" date="2022-10" db="EMBL/GenBank/DDBJ databases">
        <title>Comparative genomic analysis of Cohnella hashimotonis sp. nov., isolated from the International Space Station.</title>
        <authorList>
            <person name="Simpson A."/>
            <person name="Venkateswaran K."/>
        </authorList>
    </citation>
    <scope>NUCLEOTIDE SEQUENCE</scope>
    <source>
        <strain evidence="2">DSM 28161</strain>
    </source>
</reference>
<protein>
    <submittedName>
        <fullName evidence="2">Uncharacterized protein</fullName>
    </submittedName>
</protein>
<evidence type="ECO:0000313" key="3">
    <source>
        <dbReference type="Proteomes" id="UP001153404"/>
    </source>
</evidence>